<evidence type="ECO:0000256" key="1">
    <source>
        <dbReference type="SAM" id="Phobius"/>
    </source>
</evidence>
<evidence type="ECO:0000313" key="2">
    <source>
        <dbReference type="EMBL" id="VDD32732.1"/>
    </source>
</evidence>
<gene>
    <name evidence="2" type="ORF">BOLC9T58055H</name>
</gene>
<accession>A0A3P6EK41</accession>
<feature type="transmembrane region" description="Helical" evidence="1">
    <location>
        <begin position="16"/>
        <end position="36"/>
    </location>
</feature>
<organism evidence="2">
    <name type="scientific">Brassica oleracea</name>
    <name type="common">Wild cabbage</name>
    <dbReference type="NCBI Taxonomy" id="3712"/>
    <lineage>
        <taxon>Eukaryota</taxon>
        <taxon>Viridiplantae</taxon>
        <taxon>Streptophyta</taxon>
        <taxon>Embryophyta</taxon>
        <taxon>Tracheophyta</taxon>
        <taxon>Spermatophyta</taxon>
        <taxon>Magnoliopsida</taxon>
        <taxon>eudicotyledons</taxon>
        <taxon>Gunneridae</taxon>
        <taxon>Pentapetalae</taxon>
        <taxon>rosids</taxon>
        <taxon>malvids</taxon>
        <taxon>Brassicales</taxon>
        <taxon>Brassicaceae</taxon>
        <taxon>Brassiceae</taxon>
        <taxon>Brassica</taxon>
    </lineage>
</organism>
<protein>
    <submittedName>
        <fullName evidence="2">Uncharacterized protein</fullName>
    </submittedName>
</protein>
<name>A0A3P6EK41_BRAOL</name>
<keyword evidence="1" id="KW-1133">Transmembrane helix</keyword>
<dbReference type="EMBL" id="LR031875">
    <property type="protein sequence ID" value="VDD32732.1"/>
    <property type="molecule type" value="Genomic_DNA"/>
</dbReference>
<keyword evidence="1" id="KW-0472">Membrane</keyword>
<sequence>MFHKCPYSIPFPRDKAIYKFLAVFLGVTLLSIVMIWD</sequence>
<proteinExistence type="predicted"/>
<keyword evidence="1" id="KW-0812">Transmembrane</keyword>
<dbReference type="AlphaFoldDB" id="A0A3P6EK41"/>
<reference evidence="2" key="1">
    <citation type="submission" date="2018-11" db="EMBL/GenBank/DDBJ databases">
        <authorList>
            <consortium name="Genoscope - CEA"/>
            <person name="William W."/>
        </authorList>
    </citation>
    <scope>NUCLEOTIDE SEQUENCE</scope>
</reference>